<evidence type="ECO:0000259" key="1">
    <source>
        <dbReference type="PROSITE" id="PS51186"/>
    </source>
</evidence>
<evidence type="ECO:0000313" key="3">
    <source>
        <dbReference type="Proteomes" id="UP000594621"/>
    </source>
</evidence>
<dbReference type="KEGG" id="bcou:IC761_04645"/>
<proteinExistence type="predicted"/>
<dbReference type="CDD" id="cd04301">
    <property type="entry name" value="NAT_SF"/>
    <property type="match status" value="1"/>
</dbReference>
<evidence type="ECO:0000313" key="2">
    <source>
        <dbReference type="EMBL" id="QPF92583.1"/>
    </source>
</evidence>
<reference evidence="2 3" key="1">
    <citation type="submission" date="2020-09" db="EMBL/GenBank/DDBJ databases">
        <title>Complete genomes of bradyrhizobia occurring on native shrubby legumes in Australia.</title>
        <authorList>
            <person name="Lafay B."/>
        </authorList>
    </citation>
    <scope>NUCLEOTIDE SEQUENCE [LARGE SCALE GENOMIC DNA]</scope>
    <source>
        <strain evidence="2 3">BDV5040</strain>
    </source>
</reference>
<keyword evidence="2" id="KW-0808">Transferase</keyword>
<accession>A0A7S9D7T6</accession>
<dbReference type="EMBL" id="CP061379">
    <property type="protein sequence ID" value="QPF92583.1"/>
    <property type="molecule type" value="Genomic_DNA"/>
</dbReference>
<dbReference type="InterPro" id="IPR000182">
    <property type="entry name" value="GNAT_dom"/>
</dbReference>
<dbReference type="InterPro" id="IPR016181">
    <property type="entry name" value="Acyl_CoA_acyltransferase"/>
</dbReference>
<protein>
    <submittedName>
        <fullName evidence="2">GNAT family N-acetyltransferase</fullName>
    </submittedName>
</protein>
<dbReference type="PROSITE" id="PS51186">
    <property type="entry name" value="GNAT"/>
    <property type="match status" value="1"/>
</dbReference>
<dbReference type="Pfam" id="PF13508">
    <property type="entry name" value="Acetyltransf_7"/>
    <property type="match status" value="1"/>
</dbReference>
<keyword evidence="3" id="KW-1185">Reference proteome</keyword>
<feature type="domain" description="N-acetyltransferase" evidence="1">
    <location>
        <begin position="1"/>
        <end position="146"/>
    </location>
</feature>
<dbReference type="Gene3D" id="3.40.630.30">
    <property type="match status" value="1"/>
</dbReference>
<gene>
    <name evidence="2" type="ORF">IC761_04645</name>
</gene>
<organism evidence="2 3">
    <name type="scientific">Bradyrhizobium commune</name>
    <dbReference type="NCBI Taxonomy" id="83627"/>
    <lineage>
        <taxon>Bacteria</taxon>
        <taxon>Pseudomonadati</taxon>
        <taxon>Pseudomonadota</taxon>
        <taxon>Alphaproteobacteria</taxon>
        <taxon>Hyphomicrobiales</taxon>
        <taxon>Nitrobacteraceae</taxon>
        <taxon>Bradyrhizobium</taxon>
    </lineage>
</organism>
<sequence length="169" mass="18221">MKHELFVDWSPDSRDHAALLQRLANANLANGGPGGYRNIAIIIRDSDTGEVTSGVWGIILYGWLLIDLLFVAEADRRQGLGSRLLAAIENAARDNGCLGCWLSMYAFQTPGFCSKNGYELFSELGTAPAASDTADQRLFFYRKALIGRPGRPITALSQIPSSSATAPSA</sequence>
<dbReference type="AlphaFoldDB" id="A0A7S9D7T6"/>
<dbReference type="GO" id="GO:0016747">
    <property type="term" value="F:acyltransferase activity, transferring groups other than amino-acyl groups"/>
    <property type="evidence" value="ECO:0007669"/>
    <property type="project" value="InterPro"/>
</dbReference>
<name>A0A7S9D7T6_9BRAD</name>
<dbReference type="RefSeq" id="WP_195802118.1">
    <property type="nucleotide sequence ID" value="NZ_CP061379.1"/>
</dbReference>
<dbReference type="SUPFAM" id="SSF55729">
    <property type="entry name" value="Acyl-CoA N-acyltransferases (Nat)"/>
    <property type="match status" value="1"/>
</dbReference>
<dbReference type="Proteomes" id="UP000594621">
    <property type="component" value="Chromosome"/>
</dbReference>